<evidence type="ECO:0000256" key="3">
    <source>
        <dbReference type="SAM" id="Phobius"/>
    </source>
</evidence>
<keyword evidence="3" id="KW-0812">Transmembrane</keyword>
<protein>
    <submittedName>
        <fullName evidence="5">Unannotated protein</fullName>
    </submittedName>
</protein>
<evidence type="ECO:0000259" key="4">
    <source>
        <dbReference type="Pfam" id="PF04234"/>
    </source>
</evidence>
<keyword evidence="2" id="KW-0186">Copper</keyword>
<dbReference type="EMBL" id="CAEZST010000008">
    <property type="protein sequence ID" value="CAB4545824.1"/>
    <property type="molecule type" value="Genomic_DNA"/>
</dbReference>
<dbReference type="GO" id="GO:0046688">
    <property type="term" value="P:response to copper ion"/>
    <property type="evidence" value="ECO:0007669"/>
    <property type="project" value="InterPro"/>
</dbReference>
<dbReference type="Pfam" id="PF04234">
    <property type="entry name" value="CopC"/>
    <property type="match status" value="1"/>
</dbReference>
<dbReference type="InterPro" id="IPR007348">
    <property type="entry name" value="CopC_dom"/>
</dbReference>
<evidence type="ECO:0000256" key="1">
    <source>
        <dbReference type="ARBA" id="ARBA00022729"/>
    </source>
</evidence>
<dbReference type="GO" id="GO:0005507">
    <property type="term" value="F:copper ion binding"/>
    <property type="evidence" value="ECO:0007669"/>
    <property type="project" value="InterPro"/>
</dbReference>
<keyword evidence="3" id="KW-0472">Membrane</keyword>
<accession>A0A6J6C457</accession>
<reference evidence="5" key="1">
    <citation type="submission" date="2020-05" db="EMBL/GenBank/DDBJ databases">
        <authorList>
            <person name="Chiriac C."/>
            <person name="Salcher M."/>
            <person name="Ghai R."/>
            <person name="Kavagutti S V."/>
        </authorList>
    </citation>
    <scope>NUCLEOTIDE SEQUENCE</scope>
</reference>
<proteinExistence type="predicted"/>
<gene>
    <name evidence="5" type="ORF">UFOPK1503_00626</name>
</gene>
<dbReference type="AlphaFoldDB" id="A0A6J6C457"/>
<keyword evidence="1" id="KW-0732">Signal</keyword>
<evidence type="ECO:0000256" key="2">
    <source>
        <dbReference type="ARBA" id="ARBA00023008"/>
    </source>
</evidence>
<dbReference type="InterPro" id="IPR014756">
    <property type="entry name" value="Ig_E-set"/>
</dbReference>
<dbReference type="Gene3D" id="2.60.40.1220">
    <property type="match status" value="1"/>
</dbReference>
<dbReference type="InterPro" id="IPR014755">
    <property type="entry name" value="Cu-Rt/internalin_Ig-like"/>
</dbReference>
<evidence type="ECO:0000313" key="5">
    <source>
        <dbReference type="EMBL" id="CAB4545824.1"/>
    </source>
</evidence>
<dbReference type="SUPFAM" id="SSF81296">
    <property type="entry name" value="E set domains"/>
    <property type="match status" value="1"/>
</dbReference>
<feature type="domain" description="CopC" evidence="4">
    <location>
        <begin position="14"/>
        <end position="110"/>
    </location>
</feature>
<sequence>MALALAFSQPALAHDALVSQSPADGEVVSAGVIEIRLEFSGAPILLEDGSGNEIVVTDPTGEVAYSGCLPIEGNFGVLPIDLYQPGSHTVSWRAVSSDGHPISGNFSFEVENSTGYVADPAFSFPECGQNLISPAEEPADFYWLLWLSLGVLAAGIFFFLRPKKRI</sequence>
<organism evidence="5">
    <name type="scientific">freshwater metagenome</name>
    <dbReference type="NCBI Taxonomy" id="449393"/>
    <lineage>
        <taxon>unclassified sequences</taxon>
        <taxon>metagenomes</taxon>
        <taxon>ecological metagenomes</taxon>
    </lineage>
</organism>
<name>A0A6J6C457_9ZZZZ</name>
<dbReference type="GO" id="GO:0042597">
    <property type="term" value="C:periplasmic space"/>
    <property type="evidence" value="ECO:0007669"/>
    <property type="project" value="InterPro"/>
</dbReference>
<feature type="transmembrane region" description="Helical" evidence="3">
    <location>
        <begin position="141"/>
        <end position="160"/>
    </location>
</feature>
<keyword evidence="3" id="KW-1133">Transmembrane helix</keyword>